<evidence type="ECO:0000256" key="4">
    <source>
        <dbReference type="ARBA" id="ARBA00022840"/>
    </source>
</evidence>
<dbReference type="GO" id="GO:0000049">
    <property type="term" value="F:tRNA binding"/>
    <property type="evidence" value="ECO:0007669"/>
    <property type="project" value="TreeGrafter"/>
</dbReference>
<keyword evidence="3" id="KW-0547">Nucleotide-binding</keyword>
<organism evidence="7 8">
    <name type="scientific">Pleionea litopenaei</name>
    <dbReference type="NCBI Taxonomy" id="3070815"/>
    <lineage>
        <taxon>Bacteria</taxon>
        <taxon>Pseudomonadati</taxon>
        <taxon>Pseudomonadota</taxon>
        <taxon>Gammaproteobacteria</taxon>
        <taxon>Oceanospirillales</taxon>
        <taxon>Pleioneaceae</taxon>
        <taxon>Pleionea</taxon>
    </lineage>
</organism>
<dbReference type="GO" id="GO:0006430">
    <property type="term" value="P:lysyl-tRNA aminoacylation"/>
    <property type="evidence" value="ECO:0007669"/>
    <property type="project" value="InterPro"/>
</dbReference>
<keyword evidence="8" id="KW-1185">Reference proteome</keyword>
<reference evidence="7 8" key="1">
    <citation type="submission" date="2023-08" db="EMBL/GenBank/DDBJ databases">
        <title>Pleionea litopenaei sp. nov., isolated from stomach of juvenile Litopenaeus vannamei.</title>
        <authorList>
            <person name="Rho A.M."/>
            <person name="Hwang C.Y."/>
        </authorList>
    </citation>
    <scope>NUCLEOTIDE SEQUENCE [LARGE SCALE GENOMIC DNA]</scope>
    <source>
        <strain evidence="7 8">HL-JVS1</strain>
    </source>
</reference>
<dbReference type="PROSITE" id="PS50862">
    <property type="entry name" value="AA_TRNA_LIGASE_II"/>
    <property type="match status" value="1"/>
</dbReference>
<evidence type="ECO:0000256" key="2">
    <source>
        <dbReference type="ARBA" id="ARBA00022598"/>
    </source>
</evidence>
<dbReference type="SUPFAM" id="SSF55681">
    <property type="entry name" value="Class II aaRS and biotin synthetases"/>
    <property type="match status" value="1"/>
</dbReference>
<evidence type="ECO:0000313" key="7">
    <source>
        <dbReference type="EMBL" id="WMS89004.1"/>
    </source>
</evidence>
<protein>
    <submittedName>
        <fullName evidence="7">EF-P lysine aminoacylase EpmA</fullName>
    </submittedName>
</protein>
<dbReference type="InterPro" id="IPR045864">
    <property type="entry name" value="aa-tRNA-synth_II/BPL/LPL"/>
</dbReference>
<keyword evidence="4" id="KW-0067">ATP-binding</keyword>
<name>A0AA51X8J6_9GAMM</name>
<accession>A0AA51X8J6</accession>
<dbReference type="PRINTS" id="PR00982">
    <property type="entry name" value="TRNASYNTHLYS"/>
</dbReference>
<dbReference type="InterPro" id="IPR004364">
    <property type="entry name" value="Aa-tRNA-synt_II"/>
</dbReference>
<dbReference type="RefSeq" id="WP_309204238.1">
    <property type="nucleotide sequence ID" value="NZ_CP133548.1"/>
</dbReference>
<evidence type="ECO:0000313" key="8">
    <source>
        <dbReference type="Proteomes" id="UP001239782"/>
    </source>
</evidence>
<evidence type="ECO:0000259" key="6">
    <source>
        <dbReference type="PROSITE" id="PS50862"/>
    </source>
</evidence>
<comment type="catalytic activity">
    <reaction evidence="5">
        <text>D-beta-lysine + L-lysyl-[protein] + ATP = N(6)-((3R)-3,6-diaminohexanoyl)-L-lysyl-[protein] + AMP + diphosphate + H(+)</text>
        <dbReference type="Rhea" id="RHEA:83435"/>
        <dbReference type="Rhea" id="RHEA-COMP:9752"/>
        <dbReference type="Rhea" id="RHEA-COMP:20131"/>
        <dbReference type="ChEBI" id="CHEBI:15378"/>
        <dbReference type="ChEBI" id="CHEBI:29969"/>
        <dbReference type="ChEBI" id="CHEBI:30616"/>
        <dbReference type="ChEBI" id="CHEBI:33019"/>
        <dbReference type="ChEBI" id="CHEBI:84138"/>
        <dbReference type="ChEBI" id="CHEBI:156053"/>
        <dbReference type="ChEBI" id="CHEBI:456215"/>
    </reaction>
    <physiologicalReaction direction="left-to-right" evidence="5">
        <dbReference type="Rhea" id="RHEA:83436"/>
    </physiologicalReaction>
</comment>
<dbReference type="Proteomes" id="UP001239782">
    <property type="component" value="Chromosome"/>
</dbReference>
<dbReference type="NCBIfam" id="TIGR00462">
    <property type="entry name" value="genX"/>
    <property type="match status" value="1"/>
</dbReference>
<dbReference type="InterPro" id="IPR004525">
    <property type="entry name" value="EpmA"/>
</dbReference>
<dbReference type="GO" id="GO:0005829">
    <property type="term" value="C:cytosol"/>
    <property type="evidence" value="ECO:0007669"/>
    <property type="project" value="TreeGrafter"/>
</dbReference>
<dbReference type="PANTHER" id="PTHR42918">
    <property type="entry name" value="LYSYL-TRNA SYNTHETASE"/>
    <property type="match status" value="1"/>
</dbReference>
<dbReference type="AlphaFoldDB" id="A0AA51X8J6"/>
<gene>
    <name evidence="7" type="primary">epmA</name>
    <name evidence="7" type="ORF">Q9312_08830</name>
</gene>
<feature type="domain" description="Aminoacyl-transfer RNA synthetases class-II family profile" evidence="6">
    <location>
        <begin position="16"/>
        <end position="307"/>
    </location>
</feature>
<evidence type="ECO:0000256" key="5">
    <source>
        <dbReference type="ARBA" id="ARBA00052794"/>
    </source>
</evidence>
<keyword evidence="2" id="KW-0436">Ligase</keyword>
<dbReference type="GO" id="GO:0004824">
    <property type="term" value="F:lysine-tRNA ligase activity"/>
    <property type="evidence" value="ECO:0007669"/>
    <property type="project" value="InterPro"/>
</dbReference>
<proteinExistence type="predicted"/>
<dbReference type="InterPro" id="IPR018149">
    <property type="entry name" value="Lys-tRNA-synth_II_C"/>
</dbReference>
<sequence>MSAWKPSAPIDNLNQRAKILRHIREFFFQRGVLEVDTPLIMTHSVTDPYMTALQVQNMGQTYFLQTSPEYAMKRLLCAGSGDIYQLAKNVRAEERGRKHQPEFTMLEWYRLGWDHHQLMDEVFQLVSEITGIDARENVSYRECFLEFLQFDPLTIEASRLIELAQQQLGQLPDDLQRDDYLSLLFASKIEPQLGQDSIVLVYDFPASQAALARLNPDRQTAARFECYCRGIELANGFWELTDAKQQRQRFEQDNKQRKQMGKEAVDIDESFLSALEQGLPECSGVALGVDRLLMIALGESDIAKVVPFAL</sequence>
<dbReference type="FunFam" id="3.30.930.10:FF:000017">
    <property type="entry name" value="Elongation factor P--(R)-beta-lysine ligase"/>
    <property type="match status" value="1"/>
</dbReference>
<dbReference type="KEGG" id="plei:Q9312_08830"/>
<dbReference type="NCBIfam" id="NF006828">
    <property type="entry name" value="PRK09350.1"/>
    <property type="match status" value="1"/>
</dbReference>
<dbReference type="Gene3D" id="3.30.930.10">
    <property type="entry name" value="Bira Bifunctional Protein, Domain 2"/>
    <property type="match status" value="1"/>
</dbReference>
<dbReference type="Pfam" id="PF00152">
    <property type="entry name" value="tRNA-synt_2"/>
    <property type="match status" value="1"/>
</dbReference>
<comment type="subunit">
    <text evidence="1">Homodimer.</text>
</comment>
<dbReference type="InterPro" id="IPR006195">
    <property type="entry name" value="aa-tRNA-synth_II"/>
</dbReference>
<evidence type="ECO:0000256" key="3">
    <source>
        <dbReference type="ARBA" id="ARBA00022741"/>
    </source>
</evidence>
<dbReference type="GO" id="GO:0005524">
    <property type="term" value="F:ATP binding"/>
    <property type="evidence" value="ECO:0007669"/>
    <property type="project" value="UniProtKB-KW"/>
</dbReference>
<evidence type="ECO:0000256" key="1">
    <source>
        <dbReference type="ARBA" id="ARBA00011738"/>
    </source>
</evidence>
<dbReference type="PANTHER" id="PTHR42918:SF6">
    <property type="entry name" value="ELONGATION FACTOR P--(R)-BETA-LYSINE LIGASE"/>
    <property type="match status" value="1"/>
</dbReference>
<dbReference type="EMBL" id="CP133548">
    <property type="protein sequence ID" value="WMS89004.1"/>
    <property type="molecule type" value="Genomic_DNA"/>
</dbReference>